<protein>
    <submittedName>
        <fullName evidence="3">Uncharacterized protein</fullName>
    </submittedName>
</protein>
<evidence type="ECO:0000313" key="4">
    <source>
        <dbReference type="Proteomes" id="UP000264006"/>
    </source>
</evidence>
<name>A0A346Y127_9ACTN</name>
<keyword evidence="2" id="KW-1133">Transmembrane helix</keyword>
<keyword evidence="2" id="KW-0472">Membrane</keyword>
<evidence type="ECO:0000313" key="3">
    <source>
        <dbReference type="EMBL" id="AXV08174.1"/>
    </source>
</evidence>
<dbReference type="EMBL" id="CP031165">
    <property type="protein sequence ID" value="AXV08174.1"/>
    <property type="molecule type" value="Genomic_DNA"/>
</dbReference>
<feature type="transmembrane region" description="Helical" evidence="2">
    <location>
        <begin position="78"/>
        <end position="98"/>
    </location>
</feature>
<evidence type="ECO:0000256" key="2">
    <source>
        <dbReference type="SAM" id="Phobius"/>
    </source>
</evidence>
<dbReference type="Proteomes" id="UP000264006">
    <property type="component" value="Chromosome"/>
</dbReference>
<proteinExistence type="predicted"/>
<accession>A0A346Y127</accession>
<dbReference type="KEGG" id="euz:DVS28_a3501"/>
<keyword evidence="2" id="KW-0812">Transmembrane</keyword>
<sequence length="149" mass="15806">MTPDAIEGELRADSFPTPSGDTGPVPKGNQPGSQSGPVQDKPDLDAMAKKLGAHKADPSTGQLDTSHPDAPSDPWYRTAPAIVGAGALALGAVAFAVVRRRRQAKVPDTLIERLTSESEVLLDRLRAESDVLIDRLSSESEALLDRLRS</sequence>
<keyword evidence="4" id="KW-1185">Reference proteome</keyword>
<evidence type="ECO:0000256" key="1">
    <source>
        <dbReference type="SAM" id="MobiDB-lite"/>
    </source>
</evidence>
<gene>
    <name evidence="3" type="ORF">DVS28_a3501</name>
</gene>
<feature type="region of interest" description="Disordered" evidence="1">
    <location>
        <begin position="1"/>
        <end position="73"/>
    </location>
</feature>
<dbReference type="AlphaFoldDB" id="A0A346Y127"/>
<organism evidence="3 4">
    <name type="scientific">Euzebya pacifica</name>
    <dbReference type="NCBI Taxonomy" id="1608957"/>
    <lineage>
        <taxon>Bacteria</taxon>
        <taxon>Bacillati</taxon>
        <taxon>Actinomycetota</taxon>
        <taxon>Nitriliruptoria</taxon>
        <taxon>Euzebyales</taxon>
    </lineage>
</organism>
<reference evidence="3 4" key="1">
    <citation type="submission" date="2018-09" db="EMBL/GenBank/DDBJ databases">
        <title>Complete genome sequence of Euzebya sp. DY32-46 isolated from seawater of Pacific Ocean.</title>
        <authorList>
            <person name="Xu L."/>
            <person name="Wu Y.-H."/>
            <person name="Xu X.-W."/>
        </authorList>
    </citation>
    <scope>NUCLEOTIDE SEQUENCE [LARGE SCALE GENOMIC DNA]</scope>
    <source>
        <strain evidence="3 4">DY32-46</strain>
    </source>
</reference>